<reference evidence="2 3" key="1">
    <citation type="submission" date="2017-11" db="EMBL/GenBank/DDBJ databases">
        <title>De novo assembly and phasing of dikaryotic genomes from two isolates of Puccinia coronata f. sp. avenae, the causal agent of oat crown rust.</title>
        <authorList>
            <person name="Miller M.E."/>
            <person name="Zhang Y."/>
            <person name="Omidvar V."/>
            <person name="Sperschneider J."/>
            <person name="Schwessinger B."/>
            <person name="Raley C."/>
            <person name="Palmer J.M."/>
            <person name="Garnica D."/>
            <person name="Upadhyaya N."/>
            <person name="Rathjen J."/>
            <person name="Taylor J.M."/>
            <person name="Park R.F."/>
            <person name="Dodds P.N."/>
            <person name="Hirsch C.D."/>
            <person name="Kianian S.F."/>
            <person name="Figueroa M."/>
        </authorList>
    </citation>
    <scope>NUCLEOTIDE SEQUENCE [LARGE SCALE GENOMIC DNA]</scope>
    <source>
        <strain evidence="2">12SD80</strain>
    </source>
</reference>
<name>A0A2N5SEH8_9BASI</name>
<feature type="compositionally biased region" description="Basic and acidic residues" evidence="1">
    <location>
        <begin position="157"/>
        <end position="172"/>
    </location>
</feature>
<evidence type="ECO:0000313" key="2">
    <source>
        <dbReference type="EMBL" id="PLW11653.1"/>
    </source>
</evidence>
<feature type="compositionally biased region" description="Low complexity" evidence="1">
    <location>
        <begin position="211"/>
        <end position="242"/>
    </location>
</feature>
<protein>
    <submittedName>
        <fullName evidence="2">Uncharacterized protein</fullName>
    </submittedName>
</protein>
<dbReference type="EMBL" id="PGCI01000914">
    <property type="protein sequence ID" value="PLW11653.1"/>
    <property type="molecule type" value="Genomic_DNA"/>
</dbReference>
<feature type="region of interest" description="Disordered" evidence="1">
    <location>
        <begin position="122"/>
        <end position="242"/>
    </location>
</feature>
<evidence type="ECO:0000256" key="1">
    <source>
        <dbReference type="SAM" id="MobiDB-lite"/>
    </source>
</evidence>
<sequence length="242" mass="26360">MLYTRTPRFSPSSHWTKNVSIPEAAVVEGNSPHPSTNLVRSPHRARCPQLHLSCNENHPSTNLVRSPHRARCPQPHSAYQFRDTLKGSTLFVSLSHLDMSSEDKGKAPSSNTHNDHVNIKVGSESATHKVSSARLPDPRDPPGNDAAPGPQPATEPDVPRDDTTPTPPDHRPLSLLPSTKSEDDRPLDIKLQPRLDRRLTASIHAPGNAPRSPQKISSDSDSSPSLSPQSRPTSSSIRQVSV</sequence>
<comment type="caution">
    <text evidence="2">The sequence shown here is derived from an EMBL/GenBank/DDBJ whole genome shotgun (WGS) entry which is preliminary data.</text>
</comment>
<gene>
    <name evidence="2" type="ORF">PCASD_21137</name>
</gene>
<dbReference type="Proteomes" id="UP000235392">
    <property type="component" value="Unassembled WGS sequence"/>
</dbReference>
<proteinExistence type="predicted"/>
<accession>A0A2N5SEH8</accession>
<feature type="compositionally biased region" description="Basic and acidic residues" evidence="1">
    <location>
        <begin position="180"/>
        <end position="199"/>
    </location>
</feature>
<evidence type="ECO:0000313" key="3">
    <source>
        <dbReference type="Proteomes" id="UP000235392"/>
    </source>
</evidence>
<dbReference type="AlphaFoldDB" id="A0A2N5SEH8"/>
<organism evidence="2 3">
    <name type="scientific">Puccinia coronata f. sp. avenae</name>
    <dbReference type="NCBI Taxonomy" id="200324"/>
    <lineage>
        <taxon>Eukaryota</taxon>
        <taxon>Fungi</taxon>
        <taxon>Dikarya</taxon>
        <taxon>Basidiomycota</taxon>
        <taxon>Pucciniomycotina</taxon>
        <taxon>Pucciniomycetes</taxon>
        <taxon>Pucciniales</taxon>
        <taxon>Pucciniaceae</taxon>
        <taxon>Puccinia</taxon>
    </lineage>
</organism>